<name>A0ABQ4A6X8_9ACTN</name>
<keyword evidence="4" id="KW-0547">Nucleotide-binding</keyword>
<evidence type="ECO:0000256" key="4">
    <source>
        <dbReference type="ARBA" id="ARBA00022741"/>
    </source>
</evidence>
<dbReference type="Pfam" id="PF01874">
    <property type="entry name" value="CitG"/>
    <property type="match status" value="1"/>
</dbReference>
<dbReference type="InterPro" id="IPR002736">
    <property type="entry name" value="CitG"/>
</dbReference>
<dbReference type="Gene3D" id="1.10.4200.10">
    <property type="entry name" value="Triphosphoribosyl-dephospho-CoA protein"/>
    <property type="match status" value="1"/>
</dbReference>
<dbReference type="EMBL" id="BOMN01000143">
    <property type="protein sequence ID" value="GIE26393.1"/>
    <property type="molecule type" value="Genomic_DNA"/>
</dbReference>
<protein>
    <recommendedName>
        <fullName evidence="2">triphosphoribosyl-dephospho-CoA synthase</fullName>
        <ecNumber evidence="2">2.4.2.52</ecNumber>
    </recommendedName>
</protein>
<dbReference type="PANTHER" id="PTHR30201">
    <property type="entry name" value="TRIPHOSPHORIBOSYL-DEPHOSPHO-COA SYNTHASE"/>
    <property type="match status" value="1"/>
</dbReference>
<keyword evidence="7" id="KW-1185">Reference proteome</keyword>
<evidence type="ECO:0000313" key="7">
    <source>
        <dbReference type="Proteomes" id="UP000603200"/>
    </source>
</evidence>
<dbReference type="NCBIfam" id="NF002315">
    <property type="entry name" value="PRK01237.1"/>
    <property type="match status" value="1"/>
</dbReference>
<dbReference type="EC" id="2.4.2.52" evidence="2"/>
<dbReference type="PANTHER" id="PTHR30201:SF2">
    <property type="entry name" value="2-(5''-TRIPHOSPHORIBOSYL)-3'-DEPHOSPHOCOENZYME-A SYNTHASE"/>
    <property type="match status" value="1"/>
</dbReference>
<keyword evidence="5" id="KW-0067">ATP-binding</keyword>
<dbReference type="HAMAP" id="MF_01883">
    <property type="entry name" value="MdcB"/>
    <property type="match status" value="1"/>
</dbReference>
<comment type="catalytic activity">
    <reaction evidence="1">
        <text>3'-dephospho-CoA + ATP = 2'-(5''-triphospho-alpha-D-ribosyl)-3'-dephospho-CoA + adenine</text>
        <dbReference type="Rhea" id="RHEA:15117"/>
        <dbReference type="ChEBI" id="CHEBI:16708"/>
        <dbReference type="ChEBI" id="CHEBI:30616"/>
        <dbReference type="ChEBI" id="CHEBI:57328"/>
        <dbReference type="ChEBI" id="CHEBI:61378"/>
        <dbReference type="EC" id="2.4.2.52"/>
    </reaction>
</comment>
<dbReference type="NCBIfam" id="TIGR03132">
    <property type="entry name" value="malonate_mdcB"/>
    <property type="match status" value="1"/>
</dbReference>
<evidence type="ECO:0000256" key="3">
    <source>
        <dbReference type="ARBA" id="ARBA00022679"/>
    </source>
</evidence>
<gene>
    <name evidence="6" type="primary">mdcB</name>
    <name evidence="6" type="ORF">Ahu01nite_094950</name>
</gene>
<evidence type="ECO:0000256" key="2">
    <source>
        <dbReference type="ARBA" id="ARBA00012074"/>
    </source>
</evidence>
<reference evidence="6 7" key="1">
    <citation type="submission" date="2021-01" db="EMBL/GenBank/DDBJ databases">
        <title>Whole genome shotgun sequence of Actinoplanes humidus NBRC 14915.</title>
        <authorList>
            <person name="Komaki H."/>
            <person name="Tamura T."/>
        </authorList>
    </citation>
    <scope>NUCLEOTIDE SEQUENCE [LARGE SCALE GENOMIC DNA]</scope>
    <source>
        <strain evidence="6 7">NBRC 14915</strain>
    </source>
</reference>
<sequence>MVTVTAPIAAQPTLLADLAVEALHAEARLTPKPGLVDRRGSGAHADMTLAMLAASAEALRPAFAACAQAAASIPLGAALRARIGAVGRAGETRMVQATGGVNTHRGALWALGLLTAGAAARGGIEAIVGFAAELARLPDADAPAPDPRAHGRLARLRYGAAGAAGEARAGFPHVTDVALPALHNARAQGATEDQARLDALLALMTRVDDTCLLHRGGPAGLTAVQAGAAAVLAAGGTATGAGQAALAALDEHTARAGLSPGGSADLLAAALFLDALESMWSPCRP</sequence>
<keyword evidence="3" id="KW-0808">Transferase</keyword>
<organism evidence="6 7">
    <name type="scientific">Winogradskya humida</name>
    <dbReference type="NCBI Taxonomy" id="113566"/>
    <lineage>
        <taxon>Bacteria</taxon>
        <taxon>Bacillati</taxon>
        <taxon>Actinomycetota</taxon>
        <taxon>Actinomycetes</taxon>
        <taxon>Micromonosporales</taxon>
        <taxon>Micromonosporaceae</taxon>
        <taxon>Winogradskya</taxon>
    </lineage>
</organism>
<accession>A0ABQ4A6X8</accession>
<evidence type="ECO:0000256" key="1">
    <source>
        <dbReference type="ARBA" id="ARBA00001210"/>
    </source>
</evidence>
<dbReference type="RefSeq" id="WP_203843303.1">
    <property type="nucleotide sequence ID" value="NZ_BAAATV010000034.1"/>
</dbReference>
<dbReference type="Proteomes" id="UP000603200">
    <property type="component" value="Unassembled WGS sequence"/>
</dbReference>
<proteinExistence type="inferred from homology"/>
<evidence type="ECO:0000313" key="6">
    <source>
        <dbReference type="EMBL" id="GIE26393.1"/>
    </source>
</evidence>
<dbReference type="InterPro" id="IPR017555">
    <property type="entry name" value="TriPribosyl-deP-CoA_syn"/>
</dbReference>
<comment type="caution">
    <text evidence="6">The sequence shown here is derived from an EMBL/GenBank/DDBJ whole genome shotgun (WGS) entry which is preliminary data.</text>
</comment>
<evidence type="ECO:0000256" key="5">
    <source>
        <dbReference type="ARBA" id="ARBA00022840"/>
    </source>
</evidence>